<evidence type="ECO:0000256" key="1">
    <source>
        <dbReference type="SAM" id="Coils"/>
    </source>
</evidence>
<dbReference type="EMBL" id="KP795491">
    <property type="protein sequence ID" value="AKN36420.1"/>
    <property type="molecule type" value="Genomic_DNA"/>
</dbReference>
<reference evidence="2" key="1">
    <citation type="journal article" date="2015" name="MBio">
        <title>Eco-Evolutionary Dynamics of Episomes among Ecologically Cohesive Bacterial Populations.</title>
        <authorList>
            <person name="Xue H."/>
            <person name="Cordero O.X."/>
            <person name="Camas F.M."/>
            <person name="Trimble W."/>
            <person name="Meyer F."/>
            <person name="Guglielmini J."/>
            <person name="Rocha E.P."/>
            <person name="Polz M.F."/>
        </authorList>
    </citation>
    <scope>NUCLEOTIDE SEQUENCE</scope>
    <source>
        <strain evidence="2">FF_308</strain>
    </source>
</reference>
<organism evidence="2">
    <name type="scientific">Vibrio splendidus</name>
    <dbReference type="NCBI Taxonomy" id="29497"/>
    <lineage>
        <taxon>Bacteria</taxon>
        <taxon>Pseudomonadati</taxon>
        <taxon>Pseudomonadota</taxon>
        <taxon>Gammaproteobacteria</taxon>
        <taxon>Vibrionales</taxon>
        <taxon>Vibrionaceae</taxon>
        <taxon>Vibrio</taxon>
    </lineage>
</organism>
<name>A0A0H3ZKF1_VIBSP</name>
<keyword evidence="1" id="KW-0175">Coiled coil</keyword>
<evidence type="ECO:0000313" key="2">
    <source>
        <dbReference type="EMBL" id="AKN36420.1"/>
    </source>
</evidence>
<dbReference type="RefSeq" id="WP_371729027.1">
    <property type="nucleotide sequence ID" value="NZ_JBGONR010000050.1"/>
</dbReference>
<sequence>MSDHPLAALLNNTQRSLPTTRQGAVAIKKLEMSLAPYPAYFREIQQNALEELRQRNPEAAEEIELALESAQQAIEMHCRGLRMVNQLLNND</sequence>
<dbReference type="AlphaFoldDB" id="A0A0H3ZKF1"/>
<accession>A0A0H3ZKF1</accession>
<protein>
    <submittedName>
        <fullName evidence="2">Uncharacterized protein</fullName>
    </submittedName>
</protein>
<proteinExistence type="predicted"/>
<feature type="coiled-coil region" evidence="1">
    <location>
        <begin position="42"/>
        <end position="69"/>
    </location>
</feature>